<sequence>MALAIVTDSTAYLSPEEIEKYNIHVVSLPVIIDGQTFREGIDLTKDEFYERLAQADGFPTTSQPAVGEWVRKFEELKAAGYDEALVINLSSTISGAVETVAGLSDVVDDFKVYSYDSKLTVYIMGLLVIKAAKMAAEGKTVDQIISVLDQLTATIGVYFVVDDLQNLARGGRLSNASALLGSMLKVKPILTFDDKTNYIVPFEKVRSMKKALARVEKLFANDKAAQTYPLHAVVVYSTNQELAVEWRANLQKQYPDVPFDLSYFGPVIGTHLGAGAIGLAWMREPDTL</sequence>
<dbReference type="SUPFAM" id="SSF82549">
    <property type="entry name" value="DAK1/DegV-like"/>
    <property type="match status" value="1"/>
</dbReference>
<dbReference type="OrthoDB" id="9775494at2"/>
<dbReference type="FunCoup" id="A0A0R2GA98">
    <property type="interactions" value="49"/>
</dbReference>
<dbReference type="RefSeq" id="WP_022790854.1">
    <property type="nucleotide sequence ID" value="NZ_ATUU01000001.1"/>
</dbReference>
<dbReference type="InterPro" id="IPR050270">
    <property type="entry name" value="DegV_domain_contain"/>
</dbReference>
<dbReference type="Pfam" id="PF02645">
    <property type="entry name" value="DegV"/>
    <property type="match status" value="1"/>
</dbReference>
<name>A0A0R2GA98_9LACO</name>
<dbReference type="InterPro" id="IPR043168">
    <property type="entry name" value="DegV_C"/>
</dbReference>
<proteinExistence type="predicted"/>
<dbReference type="InterPro" id="IPR003797">
    <property type="entry name" value="DegV"/>
</dbReference>
<dbReference type="PROSITE" id="PS51482">
    <property type="entry name" value="DEGV"/>
    <property type="match status" value="1"/>
</dbReference>
<dbReference type="NCBIfam" id="TIGR00762">
    <property type="entry name" value="DegV"/>
    <property type="match status" value="1"/>
</dbReference>
<dbReference type="Gene3D" id="3.40.50.10170">
    <property type="match status" value="1"/>
</dbReference>
<dbReference type="EMBL" id="JQAX01000001">
    <property type="protein sequence ID" value="KRN33645.1"/>
    <property type="molecule type" value="Genomic_DNA"/>
</dbReference>
<protein>
    <submittedName>
        <fullName evidence="3">DegV family protein</fullName>
    </submittedName>
</protein>
<accession>A0A0R2GA98</accession>
<keyword evidence="4" id="KW-1185">Reference proteome</keyword>
<evidence type="ECO:0000256" key="1">
    <source>
        <dbReference type="ARBA" id="ARBA00003238"/>
    </source>
</evidence>
<dbReference type="PANTHER" id="PTHR33434:SF2">
    <property type="entry name" value="FATTY ACID-BINDING PROTEIN TM_1468"/>
    <property type="match status" value="1"/>
</dbReference>
<dbReference type="AlphaFoldDB" id="A0A0R2GA98"/>
<evidence type="ECO:0000313" key="4">
    <source>
        <dbReference type="Proteomes" id="UP000051296"/>
    </source>
</evidence>
<dbReference type="GO" id="GO:0008289">
    <property type="term" value="F:lipid binding"/>
    <property type="evidence" value="ECO:0007669"/>
    <property type="project" value="UniProtKB-KW"/>
</dbReference>
<gene>
    <name evidence="3" type="ORF">IV68_GL000453</name>
</gene>
<dbReference type="STRING" id="1123500.GCA_000420365_00051"/>
<organism evidence="3 4">
    <name type="scientific">Weissella halotolerans DSM 20190</name>
    <dbReference type="NCBI Taxonomy" id="1123500"/>
    <lineage>
        <taxon>Bacteria</taxon>
        <taxon>Bacillati</taxon>
        <taxon>Bacillota</taxon>
        <taxon>Bacilli</taxon>
        <taxon>Lactobacillales</taxon>
        <taxon>Lactobacillaceae</taxon>
        <taxon>Weissella</taxon>
    </lineage>
</organism>
<dbReference type="PATRIC" id="fig|1123500.6.peg.454"/>
<dbReference type="Proteomes" id="UP000051296">
    <property type="component" value="Unassembled WGS sequence"/>
</dbReference>
<dbReference type="eggNOG" id="COG1307">
    <property type="taxonomic scope" value="Bacteria"/>
</dbReference>
<reference evidence="3 4" key="1">
    <citation type="journal article" date="2015" name="Genome Announc.">
        <title>Expanding the biotechnology potential of lactobacilli through comparative genomics of 213 strains and associated genera.</title>
        <authorList>
            <person name="Sun Z."/>
            <person name="Harris H.M."/>
            <person name="McCann A."/>
            <person name="Guo C."/>
            <person name="Argimon S."/>
            <person name="Zhang W."/>
            <person name="Yang X."/>
            <person name="Jeffery I.B."/>
            <person name="Cooney J.C."/>
            <person name="Kagawa T.F."/>
            <person name="Liu W."/>
            <person name="Song Y."/>
            <person name="Salvetti E."/>
            <person name="Wrobel A."/>
            <person name="Rasinkangas P."/>
            <person name="Parkhill J."/>
            <person name="Rea M.C."/>
            <person name="O'Sullivan O."/>
            <person name="Ritari J."/>
            <person name="Douillard F.P."/>
            <person name="Paul Ross R."/>
            <person name="Yang R."/>
            <person name="Briner A.E."/>
            <person name="Felis G.E."/>
            <person name="de Vos W.M."/>
            <person name="Barrangou R."/>
            <person name="Klaenhammer T.R."/>
            <person name="Caufield P.W."/>
            <person name="Cui Y."/>
            <person name="Zhang H."/>
            <person name="O'Toole P.W."/>
        </authorList>
    </citation>
    <scope>NUCLEOTIDE SEQUENCE [LARGE SCALE GENOMIC DNA]</scope>
    <source>
        <strain evidence="3 4">DSM 20190</strain>
    </source>
</reference>
<comment type="caution">
    <text evidence="3">The sequence shown here is derived from an EMBL/GenBank/DDBJ whole genome shotgun (WGS) entry which is preliminary data.</text>
</comment>
<comment type="function">
    <text evidence="1">May bind long-chain fatty acids, such as palmitate, and may play a role in lipid transport or fatty acid metabolism.</text>
</comment>
<evidence type="ECO:0000313" key="3">
    <source>
        <dbReference type="EMBL" id="KRN33645.1"/>
    </source>
</evidence>
<keyword evidence="2" id="KW-0446">Lipid-binding</keyword>
<dbReference type="InParanoid" id="A0A0R2GA98"/>
<evidence type="ECO:0000256" key="2">
    <source>
        <dbReference type="ARBA" id="ARBA00023121"/>
    </source>
</evidence>
<dbReference type="Gene3D" id="3.30.1180.10">
    <property type="match status" value="1"/>
</dbReference>
<dbReference type="PANTHER" id="PTHR33434">
    <property type="entry name" value="DEGV DOMAIN-CONTAINING PROTEIN DR_1986-RELATED"/>
    <property type="match status" value="1"/>
</dbReference>